<feature type="non-terminal residue" evidence="1">
    <location>
        <position position="159"/>
    </location>
</feature>
<reference evidence="1" key="1">
    <citation type="submission" date="2021-06" db="EMBL/GenBank/DDBJ databases">
        <authorList>
            <person name="Kallberg Y."/>
            <person name="Tangrot J."/>
            <person name="Rosling A."/>
        </authorList>
    </citation>
    <scope>NUCLEOTIDE SEQUENCE</scope>
    <source>
        <strain evidence="1">MA461A</strain>
    </source>
</reference>
<evidence type="ECO:0000313" key="1">
    <source>
        <dbReference type="EMBL" id="CAG8803545.1"/>
    </source>
</evidence>
<dbReference type="Proteomes" id="UP000789920">
    <property type="component" value="Unassembled WGS sequence"/>
</dbReference>
<proteinExistence type="predicted"/>
<dbReference type="EMBL" id="CAJVQC010063310">
    <property type="protein sequence ID" value="CAG8803545.1"/>
    <property type="molecule type" value="Genomic_DNA"/>
</dbReference>
<organism evidence="1 2">
    <name type="scientific">Racocetra persica</name>
    <dbReference type="NCBI Taxonomy" id="160502"/>
    <lineage>
        <taxon>Eukaryota</taxon>
        <taxon>Fungi</taxon>
        <taxon>Fungi incertae sedis</taxon>
        <taxon>Mucoromycota</taxon>
        <taxon>Glomeromycotina</taxon>
        <taxon>Glomeromycetes</taxon>
        <taxon>Diversisporales</taxon>
        <taxon>Gigasporaceae</taxon>
        <taxon>Racocetra</taxon>
    </lineage>
</organism>
<protein>
    <submittedName>
        <fullName evidence="1">26844_t:CDS:1</fullName>
    </submittedName>
</protein>
<sequence length="159" mass="18487">QRLKEYKKQRELKTESQSQEEPKTQLQFSSENLYVSEMVLESTDKSFTETQKILQPVTKTTMAETIQTEEFNPTEATAETNEIETTENKLEATNISTNENLATDIETDFISHKEMNNNDEKEFTLVISRKGKYKNKTKKEGYSPFTRVNKADKENNSQR</sequence>
<keyword evidence="2" id="KW-1185">Reference proteome</keyword>
<gene>
    <name evidence="1" type="ORF">RPERSI_LOCUS21543</name>
</gene>
<comment type="caution">
    <text evidence="1">The sequence shown here is derived from an EMBL/GenBank/DDBJ whole genome shotgun (WGS) entry which is preliminary data.</text>
</comment>
<name>A0ACA9RR82_9GLOM</name>
<accession>A0ACA9RR82</accession>
<feature type="non-terminal residue" evidence="1">
    <location>
        <position position="1"/>
    </location>
</feature>
<evidence type="ECO:0000313" key="2">
    <source>
        <dbReference type="Proteomes" id="UP000789920"/>
    </source>
</evidence>